<evidence type="ECO:0000256" key="3">
    <source>
        <dbReference type="ARBA" id="ARBA00022989"/>
    </source>
</evidence>
<dbReference type="InterPro" id="IPR002401">
    <property type="entry name" value="Cyt_P450_E_grp-I"/>
</dbReference>
<organism evidence="4 5">
    <name type="scientific">Oryza sativa subsp. indica</name>
    <name type="common">Rice</name>
    <dbReference type="NCBI Taxonomy" id="39946"/>
    <lineage>
        <taxon>Eukaryota</taxon>
        <taxon>Viridiplantae</taxon>
        <taxon>Streptophyta</taxon>
        <taxon>Embryophyta</taxon>
        <taxon>Tracheophyta</taxon>
        <taxon>Spermatophyta</taxon>
        <taxon>Magnoliopsida</taxon>
        <taxon>Liliopsida</taxon>
        <taxon>Poales</taxon>
        <taxon>Poaceae</taxon>
        <taxon>BOP clade</taxon>
        <taxon>Oryzoideae</taxon>
        <taxon>Oryzeae</taxon>
        <taxon>Oryzinae</taxon>
        <taxon>Oryza</taxon>
        <taxon>Oryza sativa</taxon>
    </lineage>
</organism>
<dbReference type="PANTHER" id="PTHR47950:SF27">
    <property type="entry name" value="IG-LIKE DOMAIN-CONTAINING PROTEIN"/>
    <property type="match status" value="1"/>
</dbReference>
<gene>
    <name evidence="4" type="ORF">OsI_32866</name>
</gene>
<dbReference type="InterPro" id="IPR001128">
    <property type="entry name" value="Cyt_P450"/>
</dbReference>
<keyword evidence="2" id="KW-0812">Transmembrane</keyword>
<keyword evidence="3" id="KW-0472">Membrane</keyword>
<dbReference type="AlphaFoldDB" id="A2Z5D9"/>
<dbReference type="STRING" id="39946.A2Z5D9"/>
<evidence type="ECO:0000313" key="5">
    <source>
        <dbReference type="Proteomes" id="UP000007015"/>
    </source>
</evidence>
<evidence type="ECO:0000313" key="4">
    <source>
        <dbReference type="EMBL" id="EAY77823.1"/>
    </source>
</evidence>
<dbReference type="Gramene" id="BGIOSGA032241-TA">
    <property type="protein sequence ID" value="BGIOSGA032241-PA"/>
    <property type="gene ID" value="BGIOSGA032241"/>
</dbReference>
<dbReference type="EMBL" id="CM000135">
    <property type="protein sequence ID" value="EAY77823.1"/>
    <property type="molecule type" value="Genomic_DNA"/>
</dbReference>
<sequence length="247" mass="27693">MREEVARELARRVSDASAGGTPVSVAREAFAAVAGVLWRSMFSEDMDAATTRQLRDVIEEAVVVAGAPNLSDYFPVIAAADVMGVRRRMDNLVGWVYGIIDVQIDRRRRRRIVCEPRKNDLLDVAFDMEGEVESEGWVMNQDTMRGMFMVILILSHCDSIFTGFARRWKQLNSSTIEWAMAELLQNPKSMIQLPEELKGLIGTKTHVAESDISQLPYLQAVIKETLRLHPTVPIAFNKAEATVEIQG</sequence>
<dbReference type="GO" id="GO:0004497">
    <property type="term" value="F:monooxygenase activity"/>
    <property type="evidence" value="ECO:0007669"/>
    <property type="project" value="InterPro"/>
</dbReference>
<dbReference type="Proteomes" id="UP000007015">
    <property type="component" value="Chromosome 10"/>
</dbReference>
<comment type="similarity">
    <text evidence="1">Belongs to the cytochrome P450 family.</text>
</comment>
<reference evidence="4 5" key="1">
    <citation type="journal article" date="2005" name="PLoS Biol.">
        <title>The genomes of Oryza sativa: a history of duplications.</title>
        <authorList>
            <person name="Yu J."/>
            <person name="Wang J."/>
            <person name="Lin W."/>
            <person name="Li S."/>
            <person name="Li H."/>
            <person name="Zhou J."/>
            <person name="Ni P."/>
            <person name="Dong W."/>
            <person name="Hu S."/>
            <person name="Zeng C."/>
            <person name="Zhang J."/>
            <person name="Zhang Y."/>
            <person name="Li R."/>
            <person name="Xu Z."/>
            <person name="Li S."/>
            <person name="Li X."/>
            <person name="Zheng H."/>
            <person name="Cong L."/>
            <person name="Lin L."/>
            <person name="Yin J."/>
            <person name="Geng J."/>
            <person name="Li G."/>
            <person name="Shi J."/>
            <person name="Liu J."/>
            <person name="Lv H."/>
            <person name="Li J."/>
            <person name="Wang J."/>
            <person name="Deng Y."/>
            <person name="Ran L."/>
            <person name="Shi X."/>
            <person name="Wang X."/>
            <person name="Wu Q."/>
            <person name="Li C."/>
            <person name="Ren X."/>
            <person name="Wang J."/>
            <person name="Wang X."/>
            <person name="Li D."/>
            <person name="Liu D."/>
            <person name="Zhang X."/>
            <person name="Ji Z."/>
            <person name="Zhao W."/>
            <person name="Sun Y."/>
            <person name="Zhang Z."/>
            <person name="Bao J."/>
            <person name="Han Y."/>
            <person name="Dong L."/>
            <person name="Ji J."/>
            <person name="Chen P."/>
            <person name="Wu S."/>
            <person name="Liu J."/>
            <person name="Xiao Y."/>
            <person name="Bu D."/>
            <person name="Tan J."/>
            <person name="Yang L."/>
            <person name="Ye C."/>
            <person name="Zhang J."/>
            <person name="Xu J."/>
            <person name="Zhou Y."/>
            <person name="Yu Y."/>
            <person name="Zhang B."/>
            <person name="Zhuang S."/>
            <person name="Wei H."/>
            <person name="Liu B."/>
            <person name="Lei M."/>
            <person name="Yu H."/>
            <person name="Li Y."/>
            <person name="Xu H."/>
            <person name="Wei S."/>
            <person name="He X."/>
            <person name="Fang L."/>
            <person name="Zhang Z."/>
            <person name="Zhang Y."/>
            <person name="Huang X."/>
            <person name="Su Z."/>
            <person name="Tong W."/>
            <person name="Li J."/>
            <person name="Tong Z."/>
            <person name="Li S."/>
            <person name="Ye J."/>
            <person name="Wang L."/>
            <person name="Fang L."/>
            <person name="Lei T."/>
            <person name="Chen C."/>
            <person name="Chen H."/>
            <person name="Xu Z."/>
            <person name="Li H."/>
            <person name="Huang H."/>
            <person name="Zhang F."/>
            <person name="Xu H."/>
            <person name="Li N."/>
            <person name="Zhao C."/>
            <person name="Li S."/>
            <person name="Dong L."/>
            <person name="Huang Y."/>
            <person name="Li L."/>
            <person name="Xi Y."/>
            <person name="Qi Q."/>
            <person name="Li W."/>
            <person name="Zhang B."/>
            <person name="Hu W."/>
            <person name="Zhang Y."/>
            <person name="Tian X."/>
            <person name="Jiao Y."/>
            <person name="Liang X."/>
            <person name="Jin J."/>
            <person name="Gao L."/>
            <person name="Zheng W."/>
            <person name="Hao B."/>
            <person name="Liu S."/>
            <person name="Wang W."/>
            <person name="Yuan L."/>
            <person name="Cao M."/>
            <person name="McDermott J."/>
            <person name="Samudrala R."/>
            <person name="Wang J."/>
            <person name="Wong G.K."/>
            <person name="Yang H."/>
        </authorList>
    </citation>
    <scope>NUCLEOTIDE SEQUENCE [LARGE SCALE GENOMIC DNA]</scope>
    <source>
        <strain evidence="5">cv. 93-11</strain>
    </source>
</reference>
<keyword evidence="3" id="KW-1133">Transmembrane helix</keyword>
<dbReference type="GO" id="GO:0016705">
    <property type="term" value="F:oxidoreductase activity, acting on paired donors, with incorporation or reduction of molecular oxygen"/>
    <property type="evidence" value="ECO:0007669"/>
    <property type="project" value="InterPro"/>
</dbReference>
<name>A2Z5D9_ORYSI</name>
<dbReference type="SUPFAM" id="SSF48264">
    <property type="entry name" value="Cytochrome P450"/>
    <property type="match status" value="1"/>
</dbReference>
<dbReference type="OMA" id="RFLTANW"/>
<protein>
    <submittedName>
        <fullName evidence="4">Uncharacterized protein</fullName>
    </submittedName>
</protein>
<dbReference type="HOGENOM" id="CLU_1126055_0_0_1"/>
<evidence type="ECO:0000256" key="2">
    <source>
        <dbReference type="ARBA" id="ARBA00022692"/>
    </source>
</evidence>
<accession>A2Z5D9</accession>
<dbReference type="GO" id="GO:0020037">
    <property type="term" value="F:heme binding"/>
    <property type="evidence" value="ECO:0007669"/>
    <property type="project" value="InterPro"/>
</dbReference>
<dbReference type="PRINTS" id="PR00463">
    <property type="entry name" value="EP450I"/>
</dbReference>
<dbReference type="Gene3D" id="1.10.630.10">
    <property type="entry name" value="Cytochrome P450"/>
    <property type="match status" value="1"/>
</dbReference>
<evidence type="ECO:0000256" key="1">
    <source>
        <dbReference type="ARBA" id="ARBA00010617"/>
    </source>
</evidence>
<dbReference type="PANTHER" id="PTHR47950">
    <property type="entry name" value="CYTOCHROME P450, FAMILY 76, SUBFAMILY C, POLYPEPTIDE 5-RELATED"/>
    <property type="match status" value="1"/>
</dbReference>
<proteinExistence type="inferred from homology"/>
<dbReference type="Pfam" id="PF00067">
    <property type="entry name" value="p450"/>
    <property type="match status" value="1"/>
</dbReference>
<dbReference type="InterPro" id="IPR036396">
    <property type="entry name" value="Cyt_P450_sf"/>
</dbReference>
<dbReference type="GO" id="GO:0005506">
    <property type="term" value="F:iron ion binding"/>
    <property type="evidence" value="ECO:0007669"/>
    <property type="project" value="InterPro"/>
</dbReference>
<keyword evidence="5" id="KW-1185">Reference proteome</keyword>